<evidence type="ECO:0000256" key="5">
    <source>
        <dbReference type="SAM" id="MobiDB-lite"/>
    </source>
</evidence>
<keyword evidence="1" id="KW-0479">Metal-binding</keyword>
<evidence type="ECO:0000313" key="7">
    <source>
        <dbReference type="EMBL" id="CRG93100.1"/>
    </source>
</evidence>
<feature type="compositionally biased region" description="Basic and acidic residues" evidence="5">
    <location>
        <begin position="360"/>
        <end position="382"/>
    </location>
</feature>
<evidence type="ECO:0000256" key="3">
    <source>
        <dbReference type="ARBA" id="ARBA00022833"/>
    </source>
</evidence>
<accession>A0A1J1GL89</accession>
<dbReference type="Gene3D" id="3.30.60.190">
    <property type="match status" value="1"/>
</dbReference>
<dbReference type="GO" id="GO:0000463">
    <property type="term" value="P:maturation of LSU-rRNA from tricistronic rRNA transcript (SSU-rRNA, 5.8S rRNA, LSU-rRNA)"/>
    <property type="evidence" value="ECO:0007669"/>
    <property type="project" value="TreeGrafter"/>
</dbReference>
<dbReference type="GO" id="GO:0008270">
    <property type="term" value="F:zinc ion binding"/>
    <property type="evidence" value="ECO:0007669"/>
    <property type="project" value="UniProtKB-UniRule"/>
</dbReference>
<evidence type="ECO:0000256" key="4">
    <source>
        <dbReference type="PROSITE-ProRule" id="PRU00453"/>
    </source>
</evidence>
<dbReference type="InterPro" id="IPR007529">
    <property type="entry name" value="Znf_HIT"/>
</dbReference>
<protein>
    <recommendedName>
        <fullName evidence="6">HIT-type domain-containing protein</fullName>
    </recommendedName>
</protein>
<evidence type="ECO:0000256" key="1">
    <source>
        <dbReference type="ARBA" id="ARBA00022723"/>
    </source>
</evidence>
<dbReference type="AlphaFoldDB" id="A0A1J1GL89"/>
<dbReference type="EMBL" id="CVMV01000013">
    <property type="protein sequence ID" value="CRG93100.1"/>
    <property type="molecule type" value="Genomic_DNA"/>
</dbReference>
<comment type="caution">
    <text evidence="7">The sequence shown here is derived from an EMBL/GenBank/DDBJ whole genome shotgun (WGS) entry which is preliminary data.</text>
</comment>
<dbReference type="Proteomes" id="UP000220797">
    <property type="component" value="Unassembled WGS sequence"/>
</dbReference>
<dbReference type="Pfam" id="PF04438">
    <property type="entry name" value="zf-HIT"/>
    <property type="match status" value="1"/>
</dbReference>
<dbReference type="PANTHER" id="PTHR13483">
    <property type="entry name" value="BOX C_D SNORNA PROTEIN 1-RELATED"/>
    <property type="match status" value="1"/>
</dbReference>
<feature type="region of interest" description="Disordered" evidence="5">
    <location>
        <begin position="356"/>
        <end position="382"/>
    </location>
</feature>
<dbReference type="GO" id="GO:0005634">
    <property type="term" value="C:nucleus"/>
    <property type="evidence" value="ECO:0007669"/>
    <property type="project" value="TreeGrafter"/>
</dbReference>
<dbReference type="OMA" id="CVDENIN"/>
<dbReference type="OrthoDB" id="272357at2759"/>
<feature type="domain" description="HIT-type" evidence="6">
    <location>
        <begin position="451"/>
        <end position="485"/>
    </location>
</feature>
<gene>
    <name evidence="7" type="ORF">PGAL8A_00080400</name>
</gene>
<keyword evidence="3" id="KW-0862">Zinc</keyword>
<evidence type="ECO:0000256" key="2">
    <source>
        <dbReference type="ARBA" id="ARBA00022771"/>
    </source>
</evidence>
<dbReference type="GO" id="GO:0048254">
    <property type="term" value="P:snoRNA localization"/>
    <property type="evidence" value="ECO:0007669"/>
    <property type="project" value="TreeGrafter"/>
</dbReference>
<dbReference type="GeneID" id="39729328"/>
<dbReference type="SUPFAM" id="SSF144232">
    <property type="entry name" value="HIT/MYND zinc finger-like"/>
    <property type="match status" value="1"/>
</dbReference>
<evidence type="ECO:0000259" key="6">
    <source>
        <dbReference type="PROSITE" id="PS51083"/>
    </source>
</evidence>
<dbReference type="InterPro" id="IPR051639">
    <property type="entry name" value="BCD1"/>
</dbReference>
<reference evidence="7" key="1">
    <citation type="submission" date="2015-04" db="EMBL/GenBank/DDBJ databases">
        <authorList>
            <consortium name="Pathogen Informatics"/>
        </authorList>
    </citation>
    <scope>NUCLEOTIDE SEQUENCE [LARGE SCALE GENOMIC DNA]</scope>
    <source>
        <strain evidence="7">8A</strain>
    </source>
</reference>
<name>A0A1J1GL89_PLAGA</name>
<keyword evidence="2 4" id="KW-0863">Zinc-finger</keyword>
<proteinExistence type="predicted"/>
<organism evidence="7 8">
    <name type="scientific">Plasmodium gallinaceum</name>
    <dbReference type="NCBI Taxonomy" id="5849"/>
    <lineage>
        <taxon>Eukaryota</taxon>
        <taxon>Sar</taxon>
        <taxon>Alveolata</taxon>
        <taxon>Apicomplexa</taxon>
        <taxon>Aconoidasida</taxon>
        <taxon>Haemosporida</taxon>
        <taxon>Plasmodiidae</taxon>
        <taxon>Plasmodium</taxon>
        <taxon>Plasmodium (Haemamoeba)</taxon>
    </lineage>
</organism>
<dbReference type="CDD" id="cd23023">
    <property type="entry name" value="zf-HIT_BCD1"/>
    <property type="match status" value="1"/>
</dbReference>
<dbReference type="RefSeq" id="XP_028525922.1">
    <property type="nucleotide sequence ID" value="XM_028670488.1"/>
</dbReference>
<dbReference type="PROSITE" id="PS51083">
    <property type="entry name" value="ZF_HIT"/>
    <property type="match status" value="1"/>
</dbReference>
<dbReference type="GO" id="GO:0000492">
    <property type="term" value="P:box C/D snoRNP assembly"/>
    <property type="evidence" value="ECO:0007669"/>
    <property type="project" value="TreeGrafter"/>
</dbReference>
<dbReference type="PANTHER" id="PTHR13483:SF3">
    <property type="entry name" value="BOX C_D SNORNA PROTEIN 1"/>
    <property type="match status" value="1"/>
</dbReference>
<keyword evidence="8" id="KW-1185">Reference proteome</keyword>
<evidence type="ECO:0000313" key="8">
    <source>
        <dbReference type="Proteomes" id="UP000220797"/>
    </source>
</evidence>
<dbReference type="VEuPathDB" id="PlasmoDB:PGAL8A_00080400"/>
<sequence>MFNNNINHLCNKKKEIYQEFSKIHKTKYKINKNTHLGTSNTNINTILYTENEKSKEDVPIMTTKNNYINNNEYCNSGDIFFNTIYNNNEKDNINYIKYKNVYNSGIKYNHLHYNNLNFKKRKFNNCENLNNNLQKITINRNIKSKLNNNSLNINTKENEKIKNSDKNVYNYFQSDIIQNKNYSNNFINNNSNNFINNTSNNFINDNSNNFINNNSNHKNRSSIFMNTSTNINSLKKNKSLYNKNFICNNVNVNFKNNNDFYPINQGINKKLKLFNSIKSANCENNNNYSDKNIDINKNVNKCSNNVLYNNNNNNNNNTSMNIYNDNNKEKNNNKNNLEYTYYKYKNDMNNNIIEDYSQTDEEKNNVKEEEINNEEKEEKNELSKINITQNDKCEKYKKKINQKKYNILMESIEYFTNRKLREKEEQEEECNSDKSEINIEENLKKQNDNSCNVCKEKDYIYKCPYCEIRSCSLICSKNHKKIFNCKNKLKKNFKIKNVGKFNFNESVLYKDFLYLQNVVNIVEGNYKFIKVKENETTKIWLVFNKKLKSILKKREIILLKAPIYTKLHKENKTYIFKNVIYWMVKITFVNINIFITEDNVNENFSFLELINSICKKKETLETKLNIYLKNLYAIHISLFDNIRKEKKEEKKYYSINQTIYDALFGKSFYEYPHFIFEIFYNDNIPVINPLYDNVNKKNNINKNIIKDNNENENENINKNIDLCVDENINKNIIKDDNENENENENENINKNIDLCVNENINKNIDLCVNENVNKNIDLCVDENINKNIIKDDNENVNKNIDPSVNVNKLD</sequence>
<dbReference type="GO" id="GO:0070761">
    <property type="term" value="C:pre-snoRNP complex"/>
    <property type="evidence" value="ECO:0007669"/>
    <property type="project" value="TreeGrafter"/>
</dbReference>